<keyword evidence="2" id="KW-1185">Reference proteome</keyword>
<name>A0ACD5WAS3_AVESA</name>
<organism evidence="1 2">
    <name type="scientific">Avena sativa</name>
    <name type="common">Oat</name>
    <dbReference type="NCBI Taxonomy" id="4498"/>
    <lineage>
        <taxon>Eukaryota</taxon>
        <taxon>Viridiplantae</taxon>
        <taxon>Streptophyta</taxon>
        <taxon>Embryophyta</taxon>
        <taxon>Tracheophyta</taxon>
        <taxon>Spermatophyta</taxon>
        <taxon>Magnoliopsida</taxon>
        <taxon>Liliopsida</taxon>
        <taxon>Poales</taxon>
        <taxon>Poaceae</taxon>
        <taxon>BOP clade</taxon>
        <taxon>Pooideae</taxon>
        <taxon>Poodae</taxon>
        <taxon>Poeae</taxon>
        <taxon>Poeae Chloroplast Group 1 (Aveneae type)</taxon>
        <taxon>Aveninae</taxon>
        <taxon>Avena</taxon>
    </lineage>
</organism>
<protein>
    <submittedName>
        <fullName evidence="1">Uncharacterized protein</fullName>
    </submittedName>
</protein>
<dbReference type="EnsemblPlants" id="AVESA.00010b.r2.4AG0588980.4">
    <property type="protein sequence ID" value="AVESA.00010b.r2.4AG0588980.4.CDS"/>
    <property type="gene ID" value="AVESA.00010b.r2.4AG0588980"/>
</dbReference>
<dbReference type="Proteomes" id="UP001732700">
    <property type="component" value="Chromosome 4A"/>
</dbReference>
<reference evidence="1" key="2">
    <citation type="submission" date="2025-09" db="UniProtKB">
        <authorList>
            <consortium name="EnsemblPlants"/>
        </authorList>
    </citation>
    <scope>IDENTIFICATION</scope>
</reference>
<accession>A0ACD5WAS3</accession>
<evidence type="ECO:0000313" key="1">
    <source>
        <dbReference type="EnsemblPlants" id="AVESA.00010b.r2.4AG0588980.4.CDS"/>
    </source>
</evidence>
<sequence>MDILGPIGPIDTEMAVEFRRQGVLGRLLSGIHYILPDPPVSAAARLFALPAHDAVDRISCLPESLLGNIVSRLPVKDAARTAALSSRWRGVWRSSPLILVDADLLPVDGTAGARADARRVTSAVSCVLAAHPGPFRCVQLTSSYMEEFRGPLTRWLELLAANGIQELVLISRRWPLDIVLPATFLDMATLTSLYLGLWKFPDTADLPRATSFPNLRELGLCGIFMESKDLDYILDRSPVLETLYVETNLFKLRLRLVSQSLRCVLLIGCFFEEIFVVDAPSLERLILSEACIPNDSCTKVKIGYAPKLHLLGCLELDPGTQVLEVGNTVIKGTTRVSLSTMVPSVRILALEVCFGVRNDAKMIPSILRCFPSVETLHIKSGDTDQSTGKLNLKFWHESGTIECIRASIKLLVLHGFRGDRNELAFLRYFLESALALREVVILVATSFTSIEEVQSKVASLRFSSALVTSCSDPEGGYTRSIKRGSNFSLGDPFANY</sequence>
<evidence type="ECO:0000313" key="2">
    <source>
        <dbReference type="Proteomes" id="UP001732700"/>
    </source>
</evidence>
<reference evidence="1" key="1">
    <citation type="submission" date="2021-05" db="EMBL/GenBank/DDBJ databases">
        <authorList>
            <person name="Scholz U."/>
            <person name="Mascher M."/>
            <person name="Fiebig A."/>
        </authorList>
    </citation>
    <scope>NUCLEOTIDE SEQUENCE [LARGE SCALE GENOMIC DNA]</scope>
</reference>
<proteinExistence type="predicted"/>